<dbReference type="eggNOG" id="KOG0988">
    <property type="taxonomic scope" value="Eukaryota"/>
</dbReference>
<name>D2VGF8_NAEGR</name>
<dbReference type="VEuPathDB" id="AmoebaDB:NAEGRDRAFT_67961"/>
<reference evidence="3 4" key="1">
    <citation type="journal article" date="2010" name="Cell">
        <title>The genome of Naegleria gruberi illuminates early eukaryotic versatility.</title>
        <authorList>
            <person name="Fritz-Laylin L.K."/>
            <person name="Prochnik S.E."/>
            <person name="Ginger M.L."/>
            <person name="Dacks J.B."/>
            <person name="Carpenter M.L."/>
            <person name="Field M.C."/>
            <person name="Kuo A."/>
            <person name="Paredez A."/>
            <person name="Chapman J."/>
            <person name="Pham J."/>
            <person name="Shu S."/>
            <person name="Neupane R."/>
            <person name="Cipriano M."/>
            <person name="Mancuso J."/>
            <person name="Tu H."/>
            <person name="Salamov A."/>
            <person name="Lindquist E."/>
            <person name="Shapiro H."/>
            <person name="Lucas S."/>
            <person name="Grigoriev I.V."/>
            <person name="Cande W.Z."/>
            <person name="Fulton C."/>
            <person name="Rokhsar D.S."/>
            <person name="Dawson S.C."/>
        </authorList>
    </citation>
    <scope>NUCLEOTIDE SEQUENCE [LARGE SCALE GENOMIC DNA]</scope>
    <source>
        <strain evidence="3 4">NEG-M</strain>
    </source>
</reference>
<dbReference type="OrthoDB" id="6513042at2759"/>
<gene>
    <name evidence="3" type="ORF">NAEGRDRAFT_67961</name>
</gene>
<dbReference type="PANTHER" id="PTHR23079:SF55">
    <property type="entry name" value="RNA-DIRECTED RNA POLYMERASE"/>
    <property type="match status" value="1"/>
</dbReference>
<dbReference type="EMBL" id="GG738870">
    <property type="protein sequence ID" value="EFC44057.1"/>
    <property type="molecule type" value="Genomic_DNA"/>
</dbReference>
<keyword evidence="4" id="KW-1185">Reference proteome</keyword>
<feature type="domain" description="RDRP core" evidence="2">
    <location>
        <begin position="270"/>
        <end position="783"/>
    </location>
</feature>
<evidence type="ECO:0000313" key="3">
    <source>
        <dbReference type="EMBL" id="EFC44057.1"/>
    </source>
</evidence>
<dbReference type="Proteomes" id="UP000006671">
    <property type="component" value="Unassembled WGS sequence"/>
</dbReference>
<dbReference type="GO" id="GO:0031380">
    <property type="term" value="C:nuclear RNA-directed RNA polymerase complex"/>
    <property type="evidence" value="ECO:0007669"/>
    <property type="project" value="TreeGrafter"/>
</dbReference>
<organism evidence="4">
    <name type="scientific">Naegleria gruberi</name>
    <name type="common">Amoeba</name>
    <dbReference type="NCBI Taxonomy" id="5762"/>
    <lineage>
        <taxon>Eukaryota</taxon>
        <taxon>Discoba</taxon>
        <taxon>Heterolobosea</taxon>
        <taxon>Tetramitia</taxon>
        <taxon>Eutetramitia</taxon>
        <taxon>Vahlkampfiidae</taxon>
        <taxon>Naegleria</taxon>
    </lineage>
</organism>
<dbReference type="GeneID" id="8847902"/>
<accession>D2VGF8</accession>
<dbReference type="InterPro" id="IPR057596">
    <property type="entry name" value="RDRP_core"/>
</dbReference>
<feature type="region of interest" description="Disordered" evidence="1">
    <location>
        <begin position="1399"/>
        <end position="1426"/>
    </location>
</feature>
<dbReference type="InterPro" id="IPR007855">
    <property type="entry name" value="RDRP"/>
</dbReference>
<dbReference type="RefSeq" id="XP_002676801.1">
    <property type="nucleotide sequence ID" value="XM_002676755.1"/>
</dbReference>
<dbReference type="PANTHER" id="PTHR23079">
    <property type="entry name" value="RNA-DEPENDENT RNA POLYMERASE"/>
    <property type="match status" value="1"/>
</dbReference>
<dbReference type="Pfam" id="PF05183">
    <property type="entry name" value="RdRP"/>
    <property type="match status" value="1"/>
</dbReference>
<evidence type="ECO:0000259" key="2">
    <source>
        <dbReference type="Pfam" id="PF05183"/>
    </source>
</evidence>
<protein>
    <submittedName>
        <fullName evidence="3">Predicted protein</fullName>
    </submittedName>
</protein>
<proteinExistence type="predicted"/>
<evidence type="ECO:0000313" key="4">
    <source>
        <dbReference type="Proteomes" id="UP000006671"/>
    </source>
</evidence>
<dbReference type="GO" id="GO:0003968">
    <property type="term" value="F:RNA-directed RNA polymerase activity"/>
    <property type="evidence" value="ECO:0007669"/>
    <property type="project" value="UniProtKB-KW"/>
</dbReference>
<sequence>MQVFKRSFRMIEWDKQSAYIEITLEETQFESVRKMIFNTLLDKHAALFIEPTESLHSYHSNNIEICPGAMTFSAEKGFEIYMEEGGPIQLSPEMDFHNEILRAVGRYILIDERSGKYVFNVVNSEELNKYSCIGNIEPGTTSIPNTFDGFKVYFVKLNVKELIPYESIFHENSTISYYLSYIQDRHPMLYISPQIISSISERLKALINNDSFSSNALSMSLFTAEICSLFKKCTFAPESKMLEYIEKLKISQQSNDTKESRFIRSVTYKQKITYGLPQLMDDKRFFRKLHPDNFVKVKIIDVVPASIECCGKEYRPVGGSLSMLRSDYVYFFDTTAMPACSEVDELMQIFGTYDSNLNPFKLVSRHALNFTTTKETCTINKWKCVKDELAIDGSEMTDGIGKISQSIAQQISNQLGLVSVPTALQIRFLGFKGVLSVLPDEDLGDGMDVILRESMCKFNGKEELNKIELVSCTTARKPAYLNKQIILLLTTLGITKETFLSIFLDYFKDLSEKITSPKYFLKVLKENCMDTLPAIQSLNEMPDDEFLQYLARYLIYDEIKKVQTKAMIPIEKAVIAMSIVDEYKQLKENEVMVQLGDGNYIEDGTQVFICRNPCLHPSDIQTFTCRDNSLLRSKYRPSNAAIIFPTQGYTSIKICDFDGDRVFVCWDSRLIPDQVSNLSPLTHDNEPMESTTEHSEVLSKILENGKLLGKISDAWVAIVDSEGADSDRALELADLFVKAVDFPKNGKQISLPNWFKDIIYPDFMERGSISIKSNSIIGRIYEKCTSIKSGIPSEFKEPEFIIQDEKVNEWNRRFWQIIEYLKQVHYCTLFDLFVGNGIERKEFTHLIEQFREIAREENCKLAIQNLPIANIFSLTIPSRRITEFNKLDIYKNLAKSLNSFVEHMNLEQLEIMEKRLEQLKYKTNQEYRIHMFGSLPVLLHNSFSSDCDTFFDFKAEKGDENCPPVCSVLSSEFGSSATDWQKSVPMFRIFAKVTDLPFIESIDFTNSSRGLRKKHHLRLYLKQKPKLIVLLKVLIDLLKKICPHIKTYQLTWRIVTFCLEKNYLVQESPPTEQQAFDGEMEKDSVFMKQILGKCLNSEFQHETELIVLFLKRLIFKENMEFVDNLDGKITAVILTIEQVSHARDLLDSCILNLFLLHDFTKLSIEEMEESQVYVPSLLRKVLGNSMIETVLKSELEKSCNCKITNLFEMKNGNYIINATGEHGISSRLKRKLALWNANCKYFRANNHRLFLEGSTLAIYEGDSLDSPIEFKPYLGKCNPKHVLEPITKHQPKLKVYKEEVLPMYDFYQNLLTQLEKTLAIDLDPNHFTYSIKFGTYYLINIEKSIFSEIIPQDSKHYNSLMKKNHFHSIEEVKKYKEEKKPVETSNDFEKEWPLIDYLQPNKRGSSKSKSKVGCQNETPEIIKKKQEKKAPSDSFLTLVDSEAIALILKELAGCTKQEFTEYNVCEIENVERKNSVEYKVKLDENLKLKPDGILSRRTRVMATTFIGKTSDMRFYINHSRFLPEDHSISRLVNSLNRDQWIIRIDSPQQLTHHSELSLVNVVRKLEKQIYTYEHHNQMLEITILKVSLFTKKLSSLSQTLDLTSEHYELKIALPKTGILHSSTPCMALLSCGLYFWKIIQQSNKLTTADQ</sequence>
<dbReference type="KEGG" id="ngr:NAEGRDRAFT_67961"/>
<evidence type="ECO:0000256" key="1">
    <source>
        <dbReference type="SAM" id="MobiDB-lite"/>
    </source>
</evidence>
<dbReference type="GO" id="GO:0003723">
    <property type="term" value="F:RNA binding"/>
    <property type="evidence" value="ECO:0007669"/>
    <property type="project" value="UniProtKB-KW"/>
</dbReference>
<dbReference type="GO" id="GO:0030422">
    <property type="term" value="P:siRNA processing"/>
    <property type="evidence" value="ECO:0007669"/>
    <property type="project" value="TreeGrafter"/>
</dbReference>
<dbReference type="InParanoid" id="D2VGF8"/>